<dbReference type="SUPFAM" id="SSF101904">
    <property type="entry name" value="GyrA/ParC C-terminal domain-like"/>
    <property type="match status" value="1"/>
</dbReference>
<evidence type="ECO:0000256" key="3">
    <source>
        <dbReference type="ARBA" id="ARBA00022475"/>
    </source>
</evidence>
<keyword evidence="3" id="KW-1003">Cell membrane</keyword>
<name>A0A7G9W9W9_ALKCA</name>
<dbReference type="InterPro" id="IPR002205">
    <property type="entry name" value="Topo_IIA_dom_A"/>
</dbReference>
<dbReference type="GO" id="GO:0005524">
    <property type="term" value="F:ATP binding"/>
    <property type="evidence" value="ECO:0007669"/>
    <property type="project" value="InterPro"/>
</dbReference>
<proteinExistence type="predicted"/>
<keyword evidence="4 8" id="KW-0799">Topoisomerase</keyword>
<dbReference type="Gene3D" id="2.120.10.90">
    <property type="entry name" value="DNA gyrase/topoisomerase IV, subunit A, C-terminal"/>
    <property type="match status" value="1"/>
</dbReference>
<evidence type="ECO:0000256" key="7">
    <source>
        <dbReference type="ARBA" id="ARBA00023235"/>
    </source>
</evidence>
<evidence type="ECO:0000256" key="6">
    <source>
        <dbReference type="ARBA" id="ARBA00023136"/>
    </source>
</evidence>
<evidence type="ECO:0000256" key="8">
    <source>
        <dbReference type="PROSITE-ProRule" id="PRU01384"/>
    </source>
</evidence>
<dbReference type="EC" id="5.6.2.2" evidence="2"/>
<evidence type="ECO:0000313" key="12">
    <source>
        <dbReference type="Proteomes" id="UP000516160"/>
    </source>
</evidence>
<evidence type="ECO:0000256" key="9">
    <source>
        <dbReference type="SAM" id="Coils"/>
    </source>
</evidence>
<feature type="coiled-coil region" evidence="9">
    <location>
        <begin position="427"/>
        <end position="461"/>
    </location>
</feature>
<evidence type="ECO:0000256" key="5">
    <source>
        <dbReference type="ARBA" id="ARBA00023125"/>
    </source>
</evidence>
<dbReference type="InterPro" id="IPR006691">
    <property type="entry name" value="GyrA/parC_rep"/>
</dbReference>
<gene>
    <name evidence="11" type="ORF">HYG86_12240</name>
</gene>
<keyword evidence="7 8" id="KW-0413">Isomerase</keyword>
<dbReference type="GO" id="GO:0003677">
    <property type="term" value="F:DNA binding"/>
    <property type="evidence" value="ECO:0007669"/>
    <property type="project" value="UniProtKB-UniRule"/>
</dbReference>
<dbReference type="InterPro" id="IPR013758">
    <property type="entry name" value="Topo_IIA_A/C_ab"/>
</dbReference>
<dbReference type="GO" id="GO:0005737">
    <property type="term" value="C:cytoplasm"/>
    <property type="evidence" value="ECO:0007669"/>
    <property type="project" value="TreeGrafter"/>
</dbReference>
<dbReference type="GO" id="GO:0009330">
    <property type="term" value="C:DNA topoisomerase type II (double strand cut, ATP-hydrolyzing) complex"/>
    <property type="evidence" value="ECO:0007669"/>
    <property type="project" value="TreeGrafter"/>
</dbReference>
<dbReference type="SMART" id="SM00434">
    <property type="entry name" value="TOP4c"/>
    <property type="match status" value="1"/>
</dbReference>
<dbReference type="GO" id="GO:0034335">
    <property type="term" value="F:DNA negative supercoiling activity"/>
    <property type="evidence" value="ECO:0007669"/>
    <property type="project" value="UniProtKB-ARBA"/>
</dbReference>
<dbReference type="PANTHER" id="PTHR43493">
    <property type="entry name" value="DNA GYRASE/TOPOISOMERASE SUBUNIT A"/>
    <property type="match status" value="1"/>
</dbReference>
<evidence type="ECO:0000256" key="2">
    <source>
        <dbReference type="ARBA" id="ARBA00012895"/>
    </source>
</evidence>
<dbReference type="GO" id="GO:0006265">
    <property type="term" value="P:DNA topological change"/>
    <property type="evidence" value="ECO:0007669"/>
    <property type="project" value="UniProtKB-UniRule"/>
</dbReference>
<sequence>MSKLTHLNVIDTLEKNYMPYSMSVIVSRALPEIDGLKPSHRKLLYTMYKMGLLKGAKTKSANIVGQTMKLNPHGDGAIYETMVRLTRGNEALLHPLVDSKGNFGKNYSKEMAYAAPRYTEAKLDGICEEFFNDINKNTVDFMPNYDNTMQEPKLLPTTFPNILANPNMGIAVGMASSICSFNLKEVCQTTIEFLKNEEVDILEYLKAPDFSSGGQLILNKRELKAIYETGRGSFSLRGKYVYDQKNNCIDIYQIPYTTTTEAIIDKIIELVKGGKIKEINDIRDETDKEGLKITLDLKRNTDAEHLMNRLFKMTTLQDTFSCNFNILIHGKPMVLGVKQIIKEWTSFRIGCIKRQLAHDIEQKTQRLHLLKGLEKILLDIDRAVQIVRDTKKDKEVVPNLMKGFEIDEIQAEFIADIKLRNFNQEYILNKTKDIKALEKDIKNLESTLKNEEKVKKIIITELEQVAEKYGKPRKTEIIEEKHIEVVTVENLIEDYNVKFFITSENYLKKIPLTSLRSSSNGQKLKDDDFITQEIEGTNKSELLLFSNKAVVYKVRAYELEDKKTSSLGDYLKNLLNLADDERIIYMAVTDDYTGYMLFFYKNGKCAKIPLESYQTKTNRKQLANAYSDDEKLIHIEHIKEEKELVAASSIKKVLVFNTGEISPKTTRNSVGVQVLKPKKGSSLTMIKELDKVNFNNIDYYRGKVAAIGTFLKRDDSLEKVEELTFEGLDE</sequence>
<dbReference type="PROSITE" id="PS52040">
    <property type="entry name" value="TOPO_IIA"/>
    <property type="match status" value="1"/>
</dbReference>
<comment type="catalytic activity">
    <reaction evidence="1 8">
        <text>ATP-dependent breakage, passage and rejoining of double-stranded DNA.</text>
        <dbReference type="EC" id="5.6.2.2"/>
    </reaction>
</comment>
<keyword evidence="12" id="KW-1185">Reference proteome</keyword>
<accession>A0A7G9W9W9</accession>
<dbReference type="InterPro" id="IPR050220">
    <property type="entry name" value="Type_II_DNA_Topoisomerases"/>
</dbReference>
<evidence type="ECO:0000256" key="4">
    <source>
        <dbReference type="ARBA" id="ARBA00023029"/>
    </source>
</evidence>
<evidence type="ECO:0000259" key="10">
    <source>
        <dbReference type="PROSITE" id="PS52040"/>
    </source>
</evidence>
<dbReference type="InterPro" id="IPR013760">
    <property type="entry name" value="Topo_IIA-like_dom_sf"/>
</dbReference>
<dbReference type="KEGG" id="acae:HYG86_12240"/>
<dbReference type="RefSeq" id="WP_213165843.1">
    <property type="nucleotide sequence ID" value="NZ_CP058559.1"/>
</dbReference>
<dbReference type="Gene3D" id="3.90.199.10">
    <property type="entry name" value="Topoisomerase II, domain 5"/>
    <property type="match status" value="1"/>
</dbReference>
<feature type="active site" description="O-(5'-phospho-DNA)-tyrosine intermediate" evidence="8">
    <location>
        <position position="118"/>
    </location>
</feature>
<dbReference type="Proteomes" id="UP000516160">
    <property type="component" value="Chromosome"/>
</dbReference>
<dbReference type="InterPro" id="IPR013757">
    <property type="entry name" value="Topo_IIA_A_a_sf"/>
</dbReference>
<dbReference type="Gene3D" id="1.10.268.10">
    <property type="entry name" value="Topoisomerase, domain 3"/>
    <property type="match status" value="1"/>
</dbReference>
<protein>
    <recommendedName>
        <fullName evidence="2">DNA topoisomerase (ATP-hydrolyzing)</fullName>
        <ecNumber evidence="2">5.6.2.2</ecNumber>
    </recommendedName>
</protein>
<dbReference type="Pfam" id="PF03989">
    <property type="entry name" value="DNA_gyraseA_C"/>
    <property type="match status" value="2"/>
</dbReference>
<organism evidence="11 12">
    <name type="scientific">Alkalicella caledoniensis</name>
    <dbReference type="NCBI Taxonomy" id="2731377"/>
    <lineage>
        <taxon>Bacteria</taxon>
        <taxon>Bacillati</taxon>
        <taxon>Bacillota</taxon>
        <taxon>Clostridia</taxon>
        <taxon>Eubacteriales</taxon>
        <taxon>Proteinivoracaceae</taxon>
        <taxon>Alkalicella</taxon>
    </lineage>
</organism>
<dbReference type="EMBL" id="CP058559">
    <property type="protein sequence ID" value="QNO15481.1"/>
    <property type="molecule type" value="Genomic_DNA"/>
</dbReference>
<dbReference type="Pfam" id="PF00521">
    <property type="entry name" value="DNA_topoisoIV"/>
    <property type="match status" value="1"/>
</dbReference>
<dbReference type="InterPro" id="IPR035516">
    <property type="entry name" value="Gyrase/topoIV_suA_C"/>
</dbReference>
<evidence type="ECO:0000313" key="11">
    <source>
        <dbReference type="EMBL" id="QNO15481.1"/>
    </source>
</evidence>
<dbReference type="PANTHER" id="PTHR43493:SF1">
    <property type="entry name" value="DNA TOPOISOMERASE 4 SUBUNIT A"/>
    <property type="match status" value="1"/>
</dbReference>
<keyword evidence="6" id="KW-0472">Membrane</keyword>
<feature type="domain" description="Topo IIA-type catalytic" evidence="10">
    <location>
        <begin position="29"/>
        <end position="491"/>
    </location>
</feature>
<dbReference type="Gene3D" id="3.30.1360.40">
    <property type="match status" value="1"/>
</dbReference>
<dbReference type="SUPFAM" id="SSF56719">
    <property type="entry name" value="Type II DNA topoisomerase"/>
    <property type="match status" value="1"/>
</dbReference>
<evidence type="ECO:0000256" key="1">
    <source>
        <dbReference type="ARBA" id="ARBA00000185"/>
    </source>
</evidence>
<keyword evidence="5 8" id="KW-0238">DNA-binding</keyword>
<reference evidence="11 12" key="1">
    <citation type="submission" date="2020-07" db="EMBL/GenBank/DDBJ databases">
        <title>Alkalicella. sp. LB2 genome.</title>
        <authorList>
            <person name="Postec A."/>
            <person name="Quemeneur M."/>
        </authorList>
    </citation>
    <scope>NUCLEOTIDE SEQUENCE [LARGE SCALE GENOMIC DNA]</scope>
    <source>
        <strain evidence="11 12">LB2</strain>
    </source>
</reference>
<keyword evidence="9" id="KW-0175">Coiled coil</keyword>
<dbReference type="AlphaFoldDB" id="A0A7G9W9W9"/>